<gene>
    <name evidence="2" type="ORF">H4K34_09280</name>
</gene>
<evidence type="ECO:0000256" key="1">
    <source>
        <dbReference type="SAM" id="Coils"/>
    </source>
</evidence>
<dbReference type="RefSeq" id="WP_210757146.1">
    <property type="nucleotide sequence ID" value="NZ_CP060139.1"/>
</dbReference>
<name>A0A7H0VA32_9FLAO</name>
<evidence type="ECO:0000313" key="2">
    <source>
        <dbReference type="EMBL" id="QNR22580.1"/>
    </source>
</evidence>
<reference evidence="2 3" key="1">
    <citation type="submission" date="2020-08" db="EMBL/GenBank/DDBJ databases">
        <title>Croceimicrobium hydrocarbonivorans gen. nov., sp. nov., a novel marine bacterium isolated from a bacterial consortium that degrades polyethylene terephthalate.</title>
        <authorList>
            <person name="Liu R."/>
        </authorList>
    </citation>
    <scope>NUCLEOTIDE SEQUENCE [LARGE SCALE GENOMIC DNA]</scope>
    <source>
        <strain evidence="2 3">A20-9</strain>
    </source>
</reference>
<dbReference type="KEGG" id="chyd:H4K34_09280"/>
<accession>A0A7H0VA32</accession>
<protein>
    <submittedName>
        <fullName evidence="2">Uncharacterized protein</fullName>
    </submittedName>
</protein>
<keyword evidence="3" id="KW-1185">Reference proteome</keyword>
<organism evidence="2 3">
    <name type="scientific">Croceimicrobium hydrocarbonivorans</name>
    <dbReference type="NCBI Taxonomy" id="2761580"/>
    <lineage>
        <taxon>Bacteria</taxon>
        <taxon>Pseudomonadati</taxon>
        <taxon>Bacteroidota</taxon>
        <taxon>Flavobacteriia</taxon>
        <taxon>Flavobacteriales</taxon>
        <taxon>Owenweeksiaceae</taxon>
        <taxon>Croceimicrobium</taxon>
    </lineage>
</organism>
<evidence type="ECO:0000313" key="3">
    <source>
        <dbReference type="Proteomes" id="UP000516305"/>
    </source>
</evidence>
<feature type="coiled-coil region" evidence="1">
    <location>
        <begin position="140"/>
        <end position="170"/>
    </location>
</feature>
<keyword evidence="1" id="KW-0175">Coiled coil</keyword>
<proteinExistence type="predicted"/>
<dbReference type="Proteomes" id="UP000516305">
    <property type="component" value="Chromosome"/>
</dbReference>
<dbReference type="EMBL" id="CP060139">
    <property type="protein sequence ID" value="QNR22580.1"/>
    <property type="molecule type" value="Genomic_DNA"/>
</dbReference>
<sequence>MKLDDWMKEHRTEFDQAEAPEGIWSELKKSIPEKSKPRNFRPWTIAAAFILGASIWWFYPEKQLPPEAESLLPQSFLKQEEGYQADLKMIESHLDLDQLRQKPEYDWVFEELAELEKINQRYRDDIDELVPREELITVLIDNYEKRLRLLQRIQMELERNEKHAKNENINL</sequence>
<dbReference type="AlphaFoldDB" id="A0A7H0VA32"/>